<dbReference type="InterPro" id="IPR000792">
    <property type="entry name" value="Tscrpt_reg_LuxR_C"/>
</dbReference>
<dbReference type="InterPro" id="IPR036388">
    <property type="entry name" value="WH-like_DNA-bd_sf"/>
</dbReference>
<dbReference type="SUPFAM" id="SSF48452">
    <property type="entry name" value="TPR-like"/>
    <property type="match status" value="1"/>
</dbReference>
<dbReference type="InterPro" id="IPR016032">
    <property type="entry name" value="Sig_transdc_resp-reg_C-effctor"/>
</dbReference>
<protein>
    <submittedName>
        <fullName evidence="4">ATP-binding protein</fullName>
    </submittedName>
</protein>
<dbReference type="CDD" id="cd06170">
    <property type="entry name" value="LuxR_C_like"/>
    <property type="match status" value="1"/>
</dbReference>
<dbReference type="Gene3D" id="1.25.40.10">
    <property type="entry name" value="Tetratricopeptide repeat domain"/>
    <property type="match status" value="2"/>
</dbReference>
<evidence type="ECO:0000256" key="2">
    <source>
        <dbReference type="ARBA" id="ARBA00022840"/>
    </source>
</evidence>
<organism evidence="4 5">
    <name type="scientific">Pseudonocardia benzenivorans</name>
    <dbReference type="NCBI Taxonomy" id="228005"/>
    <lineage>
        <taxon>Bacteria</taxon>
        <taxon>Bacillati</taxon>
        <taxon>Actinomycetota</taxon>
        <taxon>Actinomycetes</taxon>
        <taxon>Pseudonocardiales</taxon>
        <taxon>Pseudonocardiaceae</taxon>
        <taxon>Pseudonocardia</taxon>
    </lineage>
</organism>
<dbReference type="SUPFAM" id="SSF52540">
    <property type="entry name" value="P-loop containing nucleoside triphosphate hydrolases"/>
    <property type="match status" value="1"/>
</dbReference>
<dbReference type="SMART" id="SM00421">
    <property type="entry name" value="HTH_LUXR"/>
    <property type="match status" value="1"/>
</dbReference>
<evidence type="ECO:0000313" key="4">
    <source>
        <dbReference type="EMBL" id="MFD1231990.1"/>
    </source>
</evidence>
<evidence type="ECO:0000313" key="5">
    <source>
        <dbReference type="Proteomes" id="UP001597182"/>
    </source>
</evidence>
<dbReference type="PROSITE" id="PS50043">
    <property type="entry name" value="HTH_LUXR_2"/>
    <property type="match status" value="1"/>
</dbReference>
<feature type="domain" description="HTH luxR-type" evidence="3">
    <location>
        <begin position="856"/>
        <end position="921"/>
    </location>
</feature>
<sequence length="938" mass="99489">MARQRRKGVGPWPDGALLGRREEIATLDRSVAAAREGDSRVLVVAGAAGVGKSALLEHVARSADDMRVLRAAGVESEMELAFAALHQLCMPLLDRLQRLPGPQCAALQTVFGVRAGPAPDRFLVGLAVLSLMSDAAEERPVLCVVDDAQWLDRASAQVLGFVARRLLAERIVVLFGTRRPGHELRGLPEVEITGLSAPDSRALLESASPAPLDEHVRDRIVAESDGNPLALLELPRGLTVTQMAGGFGLLQAGALPGHIEESFLSRVESLPADSRRLLLVAAAEPTGDPTLVRRAVELLGMTQARAMANGTDGLLTVDARVTFRHPLVRSAVYRAADPADRRAVHSALAAVTDARTDPDRRAWHLASAAIEPDDAVAAELEHSADRAQARGGLTAAAAFLQRAVELTADPARRTDRALSAARASVAAGAFGPALELLALAETAELDEFGRARIDLLRAEAAFAQRHGSDAPPLLLRAARTLEPLDARLARDTYLDAWSAALFAGSSATAGDLHEVSAAAAAAPRPEGPVRAGDLLLDALALLFTDGRDTAVPMLERAASAFAADEVTGEEVLRWGWLATAAAASAWDFELCLATALRQVDVARQAGALAVLAVGVNVLEQVAALAGDFGTATSLEAEADAVREATGTHVAHYGALVLAALRGRESEALPLVDATIAEATAEGEGTAVQYARWARSVVLNALGRYDEALDAARAAADDMPELFVSAWALAELVEAASRSGDERGTAEALERLRAHVRGSQGPWGLGVEARSRGLAGDGGDAFREAVEYFRGTRLRPDLARTHLVYGEWLRRRGRRSEARTQLRIAHDLFVSIGMEAFAARTRRELRAVGAAVPGRGAVPAGDELTAQERQIALMVREGMTNPEIAARLFLSPRTVEWHLRRVFGKLSISSRRQLRSALAPDGIVTLPARPRGAAEPSMG</sequence>
<evidence type="ECO:0000256" key="1">
    <source>
        <dbReference type="ARBA" id="ARBA00022741"/>
    </source>
</evidence>
<dbReference type="PANTHER" id="PTHR16305:SF35">
    <property type="entry name" value="TRANSCRIPTIONAL ACTIVATOR DOMAIN"/>
    <property type="match status" value="1"/>
</dbReference>
<dbReference type="InterPro" id="IPR011990">
    <property type="entry name" value="TPR-like_helical_dom_sf"/>
</dbReference>
<dbReference type="RefSeq" id="WP_346090949.1">
    <property type="nucleotide sequence ID" value="NZ_BAABKS010000017.1"/>
</dbReference>
<dbReference type="Gene3D" id="1.10.10.10">
    <property type="entry name" value="Winged helix-like DNA-binding domain superfamily/Winged helix DNA-binding domain"/>
    <property type="match status" value="1"/>
</dbReference>
<gene>
    <name evidence="4" type="ORF">ACFQ34_01715</name>
</gene>
<comment type="caution">
    <text evidence="4">The sequence shown here is derived from an EMBL/GenBank/DDBJ whole genome shotgun (WGS) entry which is preliminary data.</text>
</comment>
<dbReference type="Gene3D" id="3.40.50.300">
    <property type="entry name" value="P-loop containing nucleotide triphosphate hydrolases"/>
    <property type="match status" value="1"/>
</dbReference>
<dbReference type="Pfam" id="PF00196">
    <property type="entry name" value="GerE"/>
    <property type="match status" value="1"/>
</dbReference>
<dbReference type="PROSITE" id="PS00622">
    <property type="entry name" value="HTH_LUXR_1"/>
    <property type="match status" value="1"/>
</dbReference>
<dbReference type="Pfam" id="PF13191">
    <property type="entry name" value="AAA_16"/>
    <property type="match status" value="1"/>
</dbReference>
<dbReference type="InterPro" id="IPR027417">
    <property type="entry name" value="P-loop_NTPase"/>
</dbReference>
<dbReference type="InterPro" id="IPR041664">
    <property type="entry name" value="AAA_16"/>
</dbReference>
<proteinExistence type="predicted"/>
<keyword evidence="5" id="KW-1185">Reference proteome</keyword>
<dbReference type="PANTHER" id="PTHR16305">
    <property type="entry name" value="TESTICULAR SOLUBLE ADENYLYL CYCLASE"/>
    <property type="match status" value="1"/>
</dbReference>
<name>A0ABW3VBP3_9PSEU</name>
<dbReference type="GO" id="GO:0005524">
    <property type="term" value="F:ATP binding"/>
    <property type="evidence" value="ECO:0007669"/>
    <property type="project" value="UniProtKB-KW"/>
</dbReference>
<dbReference type="SUPFAM" id="SSF46894">
    <property type="entry name" value="C-terminal effector domain of the bipartite response regulators"/>
    <property type="match status" value="1"/>
</dbReference>
<keyword evidence="1" id="KW-0547">Nucleotide-binding</keyword>
<dbReference type="Proteomes" id="UP001597182">
    <property type="component" value="Unassembled WGS sequence"/>
</dbReference>
<dbReference type="PRINTS" id="PR00038">
    <property type="entry name" value="HTHLUXR"/>
</dbReference>
<dbReference type="EMBL" id="JBHTMB010000012">
    <property type="protein sequence ID" value="MFD1231990.1"/>
    <property type="molecule type" value="Genomic_DNA"/>
</dbReference>
<reference evidence="5" key="1">
    <citation type="journal article" date="2019" name="Int. J. Syst. Evol. Microbiol.">
        <title>The Global Catalogue of Microorganisms (GCM) 10K type strain sequencing project: providing services to taxonomists for standard genome sequencing and annotation.</title>
        <authorList>
            <consortium name="The Broad Institute Genomics Platform"/>
            <consortium name="The Broad Institute Genome Sequencing Center for Infectious Disease"/>
            <person name="Wu L."/>
            <person name="Ma J."/>
        </authorList>
    </citation>
    <scope>NUCLEOTIDE SEQUENCE [LARGE SCALE GENOMIC DNA]</scope>
    <source>
        <strain evidence="5">CCUG 49018</strain>
    </source>
</reference>
<evidence type="ECO:0000259" key="3">
    <source>
        <dbReference type="PROSITE" id="PS50043"/>
    </source>
</evidence>
<keyword evidence="2 4" id="KW-0067">ATP-binding</keyword>
<accession>A0ABW3VBP3</accession>